<feature type="domain" description="Glycosyl transferase family 1" evidence="1">
    <location>
        <begin position="216"/>
        <end position="357"/>
    </location>
</feature>
<dbReference type="AlphaFoldDB" id="A0A1L3FB29"/>
<dbReference type="PANTHER" id="PTHR46401">
    <property type="entry name" value="GLYCOSYLTRANSFERASE WBBK-RELATED"/>
    <property type="match status" value="1"/>
</dbReference>
<gene>
    <name evidence="2" type="ORF">BKD09_19470</name>
</gene>
<evidence type="ECO:0000313" key="2">
    <source>
        <dbReference type="EMBL" id="APG10510.1"/>
    </source>
</evidence>
<evidence type="ECO:0000259" key="1">
    <source>
        <dbReference type="Pfam" id="PF00534"/>
    </source>
</evidence>
<name>A0A1L3FB29_BRAJP</name>
<dbReference type="Pfam" id="PF00534">
    <property type="entry name" value="Glycos_transf_1"/>
    <property type="match status" value="1"/>
</dbReference>
<protein>
    <submittedName>
        <fullName evidence="2">Glycosyl transferase</fullName>
    </submittedName>
</protein>
<reference evidence="2 3" key="1">
    <citation type="submission" date="2016-11" db="EMBL/GenBank/DDBJ databases">
        <title>Complete Genome Sequence of Bradyrhizobium sp. strain J5, an isolated from soybean nodule in Hokkaido.</title>
        <authorList>
            <person name="Kanehara K."/>
        </authorList>
    </citation>
    <scope>NUCLEOTIDE SEQUENCE [LARGE SCALE GENOMIC DNA]</scope>
    <source>
        <strain evidence="2 3">J5</strain>
    </source>
</reference>
<dbReference type="CDD" id="cd03809">
    <property type="entry name" value="GT4_MtfB-like"/>
    <property type="match status" value="1"/>
</dbReference>
<evidence type="ECO:0000313" key="3">
    <source>
        <dbReference type="Proteomes" id="UP000181962"/>
    </source>
</evidence>
<dbReference type="OrthoDB" id="9801609at2"/>
<dbReference type="Proteomes" id="UP000181962">
    <property type="component" value="Chromosome"/>
</dbReference>
<proteinExistence type="predicted"/>
<dbReference type="Gene3D" id="3.40.50.2000">
    <property type="entry name" value="Glycogen Phosphorylase B"/>
    <property type="match status" value="1"/>
</dbReference>
<accession>A0A1L3FB29</accession>
<dbReference type="InterPro" id="IPR001296">
    <property type="entry name" value="Glyco_trans_1"/>
</dbReference>
<dbReference type="RefSeq" id="WP_071911978.1">
    <property type="nucleotide sequence ID" value="NZ_CP017637.1"/>
</dbReference>
<dbReference type="EMBL" id="CP017637">
    <property type="protein sequence ID" value="APG10510.1"/>
    <property type="molecule type" value="Genomic_DNA"/>
</dbReference>
<keyword evidence="2" id="KW-0808">Transferase</keyword>
<sequence>MPEPAPVRIAFTNIPRRLWAGGYNYQRNLFEALGRYAPGAVTPVLFAGTADDPEEVAALAGIPTVEVVCSPVFDHAATGLARATDLARAIAFGLDGPAVAEFRIRKIDLVFESARFFGWRLPFPAVAWFPDFQHRLLPHLFSRSAYWRRDIGFRIQLASGRHIMLSSATALGDLKRFYPGLSNGVSVVRFATEPPAGLLTTNPSVVIASHGLPPRYFYLPNQFWRHKNHQLVVDALDLLKRRGLDVVVAASGSPLDFREPGRFEAMMREVEARGLAKNFRHLGMIPLDHVYALLRASMALINPSECEGWSTTVEEAKSFGVPMLLSNLDVHREQTEGRARYFGIRDSAALADRMAEVAQSADPAIVRGLRPDVEQRVKAFVADFVRLTADVMQNARKR</sequence>
<dbReference type="GO" id="GO:0016757">
    <property type="term" value="F:glycosyltransferase activity"/>
    <property type="evidence" value="ECO:0007669"/>
    <property type="project" value="InterPro"/>
</dbReference>
<dbReference type="SUPFAM" id="SSF53756">
    <property type="entry name" value="UDP-Glycosyltransferase/glycogen phosphorylase"/>
    <property type="match status" value="1"/>
</dbReference>
<organism evidence="2 3">
    <name type="scientific">Bradyrhizobium japonicum</name>
    <dbReference type="NCBI Taxonomy" id="375"/>
    <lineage>
        <taxon>Bacteria</taxon>
        <taxon>Pseudomonadati</taxon>
        <taxon>Pseudomonadota</taxon>
        <taxon>Alphaproteobacteria</taxon>
        <taxon>Hyphomicrobiales</taxon>
        <taxon>Nitrobacteraceae</taxon>
        <taxon>Bradyrhizobium</taxon>
    </lineage>
</organism>
<dbReference type="PANTHER" id="PTHR46401:SF8">
    <property type="entry name" value="BLL6006 PROTEIN"/>
    <property type="match status" value="1"/>
</dbReference>